<dbReference type="Gene3D" id="2.102.10.10">
    <property type="entry name" value="Rieske [2Fe-2S] iron-sulphur domain"/>
    <property type="match status" value="1"/>
</dbReference>
<gene>
    <name evidence="7" type="ORF">LCGC14_2222400</name>
</gene>
<dbReference type="SUPFAM" id="SSF55961">
    <property type="entry name" value="Bet v1-like"/>
    <property type="match status" value="1"/>
</dbReference>
<comment type="caution">
    <text evidence="7">The sequence shown here is derived from an EMBL/GenBank/DDBJ whole genome shotgun (WGS) entry which is preliminary data.</text>
</comment>
<organism evidence="7">
    <name type="scientific">marine sediment metagenome</name>
    <dbReference type="NCBI Taxonomy" id="412755"/>
    <lineage>
        <taxon>unclassified sequences</taxon>
        <taxon>metagenomes</taxon>
        <taxon>ecological metagenomes</taxon>
    </lineage>
</organism>
<evidence type="ECO:0000259" key="6">
    <source>
        <dbReference type="PROSITE" id="PS51296"/>
    </source>
</evidence>
<dbReference type="GO" id="GO:0016491">
    <property type="term" value="F:oxidoreductase activity"/>
    <property type="evidence" value="ECO:0007669"/>
    <property type="project" value="UniProtKB-KW"/>
</dbReference>
<evidence type="ECO:0000313" key="7">
    <source>
        <dbReference type="EMBL" id="KKL58735.1"/>
    </source>
</evidence>
<reference evidence="7" key="1">
    <citation type="journal article" date="2015" name="Nature">
        <title>Complex archaea that bridge the gap between prokaryotes and eukaryotes.</title>
        <authorList>
            <person name="Spang A."/>
            <person name="Saw J.H."/>
            <person name="Jorgensen S.L."/>
            <person name="Zaremba-Niedzwiedzka K."/>
            <person name="Martijn J."/>
            <person name="Lind A.E."/>
            <person name="van Eijk R."/>
            <person name="Schleper C."/>
            <person name="Guy L."/>
            <person name="Ettema T.J."/>
        </authorList>
    </citation>
    <scope>NUCLEOTIDE SEQUENCE</scope>
</reference>
<evidence type="ECO:0000256" key="5">
    <source>
        <dbReference type="ARBA" id="ARBA00023014"/>
    </source>
</evidence>
<feature type="non-terminal residue" evidence="7">
    <location>
        <position position="1"/>
    </location>
</feature>
<feature type="domain" description="Rieske" evidence="6">
    <location>
        <begin position="1"/>
        <end position="53"/>
    </location>
</feature>
<dbReference type="PROSITE" id="PS51296">
    <property type="entry name" value="RIESKE"/>
    <property type="match status" value="1"/>
</dbReference>
<keyword evidence="5" id="KW-0411">Iron-sulfur</keyword>
<dbReference type="InterPro" id="IPR036922">
    <property type="entry name" value="Rieske_2Fe-2S_sf"/>
</dbReference>
<evidence type="ECO:0000256" key="3">
    <source>
        <dbReference type="ARBA" id="ARBA00023002"/>
    </source>
</evidence>
<keyword evidence="2" id="KW-0479">Metal-binding</keyword>
<dbReference type="PANTHER" id="PTHR21266">
    <property type="entry name" value="IRON-SULFUR DOMAIN CONTAINING PROTEIN"/>
    <property type="match status" value="1"/>
</dbReference>
<evidence type="ECO:0000256" key="1">
    <source>
        <dbReference type="ARBA" id="ARBA00022714"/>
    </source>
</evidence>
<sequence>VENGRLICPYHGWQYGGDGKCHLIPSLADDEKPPARAKVDSYPIQVKYGIVFAFLGDLPEQERPPIWDVDVYEDPDWRACEINVFDVDYYYQRSVENGLDAAHNEFVRFFVVVSVAVSQLYNLSNKVSIFFSFQ</sequence>
<dbReference type="PANTHER" id="PTHR21266:SF60">
    <property type="entry name" value="3-KETOSTEROID-9-ALPHA-MONOOXYGENASE, OXYGENASE COMPONENT"/>
    <property type="match status" value="1"/>
</dbReference>
<dbReference type="AlphaFoldDB" id="A0A0F9FN66"/>
<dbReference type="Gene3D" id="3.90.380.10">
    <property type="entry name" value="Naphthalene 1,2-dioxygenase Alpha Subunit, Chain A, domain 1"/>
    <property type="match status" value="1"/>
</dbReference>
<keyword evidence="4" id="KW-0408">Iron</keyword>
<name>A0A0F9FN66_9ZZZZ</name>
<dbReference type="SUPFAM" id="SSF50022">
    <property type="entry name" value="ISP domain"/>
    <property type="match status" value="1"/>
</dbReference>
<evidence type="ECO:0000256" key="2">
    <source>
        <dbReference type="ARBA" id="ARBA00022723"/>
    </source>
</evidence>
<dbReference type="InterPro" id="IPR050584">
    <property type="entry name" value="Cholesterol_7-desaturase"/>
</dbReference>
<evidence type="ECO:0000256" key="4">
    <source>
        <dbReference type="ARBA" id="ARBA00023004"/>
    </source>
</evidence>
<dbReference type="Pfam" id="PF00355">
    <property type="entry name" value="Rieske"/>
    <property type="match status" value="1"/>
</dbReference>
<protein>
    <recommendedName>
        <fullName evidence="6">Rieske domain-containing protein</fullName>
    </recommendedName>
</protein>
<dbReference type="GO" id="GO:0046872">
    <property type="term" value="F:metal ion binding"/>
    <property type="evidence" value="ECO:0007669"/>
    <property type="project" value="UniProtKB-KW"/>
</dbReference>
<dbReference type="InterPro" id="IPR017941">
    <property type="entry name" value="Rieske_2Fe-2S"/>
</dbReference>
<accession>A0A0F9FN66</accession>
<dbReference type="EMBL" id="LAZR01029719">
    <property type="protein sequence ID" value="KKL58735.1"/>
    <property type="molecule type" value="Genomic_DNA"/>
</dbReference>
<dbReference type="GO" id="GO:0051537">
    <property type="term" value="F:2 iron, 2 sulfur cluster binding"/>
    <property type="evidence" value="ECO:0007669"/>
    <property type="project" value="UniProtKB-KW"/>
</dbReference>
<keyword evidence="3" id="KW-0560">Oxidoreductase</keyword>
<proteinExistence type="predicted"/>
<keyword evidence="1" id="KW-0001">2Fe-2S</keyword>